<dbReference type="InterPro" id="IPR050072">
    <property type="entry name" value="Peptidase_M20A"/>
</dbReference>
<dbReference type="EMBL" id="UGTA01000001">
    <property type="protein sequence ID" value="SUB59114.1"/>
    <property type="molecule type" value="Genomic_DNA"/>
</dbReference>
<dbReference type="OrthoDB" id="9809784at2"/>
<dbReference type="SUPFAM" id="SSF53187">
    <property type="entry name" value="Zn-dependent exopeptidases"/>
    <property type="match status" value="1"/>
</dbReference>
<keyword evidence="6 15" id="KW-0028">Amino-acid biosynthesis</keyword>
<feature type="active site" evidence="15">
    <location>
        <position position="74"/>
    </location>
</feature>
<keyword evidence="12 15" id="KW-0170">Cobalt</keyword>
<dbReference type="FunFam" id="3.40.630.10:FF:000005">
    <property type="entry name" value="Succinyl-diaminopimelate desuccinylase"/>
    <property type="match status" value="1"/>
</dbReference>
<dbReference type="Gene3D" id="3.30.70.360">
    <property type="match status" value="1"/>
</dbReference>
<dbReference type="UniPathway" id="UPA00034">
    <property type="reaction ID" value="UER00021"/>
</dbReference>
<feature type="binding site" evidence="15">
    <location>
        <position position="354"/>
    </location>
    <ligand>
        <name>Zn(2+)</name>
        <dbReference type="ChEBI" id="CHEBI:29105"/>
        <label>2</label>
    </ligand>
</feature>
<dbReference type="GO" id="GO:0050897">
    <property type="term" value="F:cobalt ion binding"/>
    <property type="evidence" value="ECO:0007669"/>
    <property type="project" value="UniProtKB-UniRule"/>
</dbReference>
<protein>
    <recommendedName>
        <fullName evidence="5 15">Succinyl-diaminopimelate desuccinylase</fullName>
        <shortName evidence="15">SDAP desuccinylase</shortName>
        <ecNumber evidence="4 15">3.5.1.18</ecNumber>
    </recommendedName>
    <alternativeName>
        <fullName evidence="13 15">N-succinyl-LL-2,6-diaminoheptanedioate amidohydrolase</fullName>
    </alternativeName>
</protein>
<feature type="domain" description="Peptidase M20 dimerisation" evidence="16">
    <location>
        <begin position="181"/>
        <end position="287"/>
    </location>
</feature>
<dbReference type="EC" id="3.5.1.18" evidence="4 15"/>
<evidence type="ECO:0000256" key="12">
    <source>
        <dbReference type="ARBA" id="ARBA00023285"/>
    </source>
</evidence>
<dbReference type="PROSITE" id="PS00758">
    <property type="entry name" value="ARGE_DAPE_CPG2_1"/>
    <property type="match status" value="1"/>
</dbReference>
<comment type="subunit">
    <text evidence="3 15">Homodimer.</text>
</comment>
<evidence type="ECO:0000256" key="5">
    <source>
        <dbReference type="ARBA" id="ARBA00022391"/>
    </source>
</evidence>
<dbReference type="InterPro" id="IPR002933">
    <property type="entry name" value="Peptidase_M20"/>
</dbReference>
<keyword evidence="7 15" id="KW-0479">Metal-binding</keyword>
<evidence type="ECO:0000256" key="9">
    <source>
        <dbReference type="ARBA" id="ARBA00022833"/>
    </source>
</evidence>
<comment type="pathway">
    <text evidence="1 15">Amino-acid biosynthesis; L-lysine biosynthesis via DAP pathway; LL-2,6-diaminopimelate from (S)-tetrahydrodipicolinate (succinylase route): step 3/3.</text>
</comment>
<dbReference type="InterPro" id="IPR005941">
    <property type="entry name" value="DapE_proteobac"/>
</dbReference>
<dbReference type="NCBIfam" id="TIGR01246">
    <property type="entry name" value="dapE_proteo"/>
    <property type="match status" value="1"/>
</dbReference>
<accession>A0A379CA24</accession>
<feature type="binding site" evidence="15">
    <location>
        <position position="72"/>
    </location>
    <ligand>
        <name>Zn(2+)</name>
        <dbReference type="ChEBI" id="CHEBI:29105"/>
        <label>1</label>
    </ligand>
</feature>
<evidence type="ECO:0000313" key="17">
    <source>
        <dbReference type="EMBL" id="SUB59114.1"/>
    </source>
</evidence>
<comment type="catalytic activity">
    <reaction evidence="14 15">
        <text>N-succinyl-(2S,6S)-2,6-diaminopimelate + H2O = (2S,6S)-2,6-diaminopimelate + succinate</text>
        <dbReference type="Rhea" id="RHEA:22608"/>
        <dbReference type="ChEBI" id="CHEBI:15377"/>
        <dbReference type="ChEBI" id="CHEBI:30031"/>
        <dbReference type="ChEBI" id="CHEBI:57609"/>
        <dbReference type="ChEBI" id="CHEBI:58087"/>
        <dbReference type="EC" id="3.5.1.18"/>
    </reaction>
</comment>
<evidence type="ECO:0000256" key="1">
    <source>
        <dbReference type="ARBA" id="ARBA00005130"/>
    </source>
</evidence>
<keyword evidence="9 15" id="KW-0862">Zinc</keyword>
<gene>
    <name evidence="15 17" type="primary">dapE</name>
    <name evidence="17" type="ORF">NCTC12872_01089</name>
</gene>
<sequence length="381" mass="41987">MKNEIITLAQNLIQRESISPDDKGCQQVIAELLEKEGFEIEWLPFNDTLNLWATHGTSENKKNSPCVAFAGHTDVVPVGDISQWQVSPFSAEIIDDMLYGRGAADMKGSLSAMVIAARDFVKNNPDHKGKVALLITSDEEAAAKDGTVKVVETLMQRNEPIHYCVVGEPSSTLQFGDVIKNGRRGSITGNLYIKGILGHVAYPHLAENPIHKALPMLNELANYQWDNGNAYFPATSLQIVNVKAGTGSNNVIPDEIYVQFNLRFSTEINAEMIKQKVAELLDKYALTYRIEWNLSGNPFLTDEGKLIDVAVKSIEKFANITPKLETTGGTSDGRFIAQMGAEIIEFGPLNKTIHKANECVNCDDLAKSGAIYFNILEQLLK</sequence>
<dbReference type="Gene3D" id="3.40.630.10">
    <property type="entry name" value="Zn peptidases"/>
    <property type="match status" value="1"/>
</dbReference>
<evidence type="ECO:0000256" key="15">
    <source>
        <dbReference type="HAMAP-Rule" id="MF_01690"/>
    </source>
</evidence>
<dbReference type="AlphaFoldDB" id="A0A379CA24"/>
<evidence type="ECO:0000256" key="10">
    <source>
        <dbReference type="ARBA" id="ARBA00022915"/>
    </source>
</evidence>
<feature type="binding site" evidence="15">
    <location>
        <position position="105"/>
    </location>
    <ligand>
        <name>Zn(2+)</name>
        <dbReference type="ChEBI" id="CHEBI:29105"/>
        <label>2</label>
    </ligand>
</feature>
<evidence type="ECO:0000256" key="14">
    <source>
        <dbReference type="ARBA" id="ARBA00051301"/>
    </source>
</evidence>
<dbReference type="InterPro" id="IPR001261">
    <property type="entry name" value="ArgE/DapE_CS"/>
</dbReference>
<comment type="function">
    <text evidence="15">Catalyzes the hydrolysis of N-succinyl-L,L-diaminopimelic acid (SDAP), forming succinate and LL-2,6-diaminopimelate (DAP), an intermediate involved in the bacterial biosynthesis of lysine and meso-diaminopimelic acid, an essential component of bacterial cell walls.</text>
</comment>
<evidence type="ECO:0000256" key="11">
    <source>
        <dbReference type="ARBA" id="ARBA00023154"/>
    </source>
</evidence>
<dbReference type="CDD" id="cd03891">
    <property type="entry name" value="M20_DapE_proteobac"/>
    <property type="match status" value="1"/>
</dbReference>
<feature type="active site" description="Proton acceptor" evidence="15">
    <location>
        <position position="139"/>
    </location>
</feature>
<dbReference type="PANTHER" id="PTHR43808">
    <property type="entry name" value="ACETYLORNITHINE DEACETYLASE"/>
    <property type="match status" value="1"/>
</dbReference>
<feature type="binding site" evidence="15">
    <location>
        <position position="168"/>
    </location>
    <ligand>
        <name>Zn(2+)</name>
        <dbReference type="ChEBI" id="CHEBI:29105"/>
        <label>1</label>
    </ligand>
</feature>
<dbReference type="InterPro" id="IPR036264">
    <property type="entry name" value="Bact_exopeptidase_dim_dom"/>
</dbReference>
<dbReference type="RefSeq" id="WP_115316430.1">
    <property type="nucleotide sequence ID" value="NZ_LWIF01000001.1"/>
</dbReference>
<keyword evidence="10 15" id="KW-0220">Diaminopimelate biosynthesis</keyword>
<evidence type="ECO:0000256" key="7">
    <source>
        <dbReference type="ARBA" id="ARBA00022723"/>
    </source>
</evidence>
<dbReference type="NCBIfam" id="NF009557">
    <property type="entry name" value="PRK13009.1"/>
    <property type="match status" value="1"/>
</dbReference>
<name>A0A379CA24_9PAST</name>
<keyword evidence="8 15" id="KW-0378">Hydrolase</keyword>
<dbReference type="GO" id="GO:0009089">
    <property type="term" value="P:lysine biosynthetic process via diaminopimelate"/>
    <property type="evidence" value="ECO:0007669"/>
    <property type="project" value="UniProtKB-UniRule"/>
</dbReference>
<keyword evidence="11 15" id="KW-0457">Lysine biosynthesis</keyword>
<dbReference type="SUPFAM" id="SSF55031">
    <property type="entry name" value="Bacterial exopeptidase dimerisation domain"/>
    <property type="match status" value="1"/>
</dbReference>
<dbReference type="GO" id="GO:0008270">
    <property type="term" value="F:zinc ion binding"/>
    <property type="evidence" value="ECO:0007669"/>
    <property type="project" value="UniProtKB-UniRule"/>
</dbReference>
<dbReference type="GO" id="GO:0008777">
    <property type="term" value="F:acetylornithine deacetylase activity"/>
    <property type="evidence" value="ECO:0007669"/>
    <property type="project" value="TreeGrafter"/>
</dbReference>
<dbReference type="Gene3D" id="1.10.150.900">
    <property type="match status" value="1"/>
</dbReference>
<evidence type="ECO:0000256" key="3">
    <source>
        <dbReference type="ARBA" id="ARBA00011738"/>
    </source>
</evidence>
<dbReference type="Pfam" id="PF01546">
    <property type="entry name" value="Peptidase_M20"/>
    <property type="match status" value="1"/>
</dbReference>
<dbReference type="Proteomes" id="UP000255417">
    <property type="component" value="Unassembled WGS sequence"/>
</dbReference>
<evidence type="ECO:0000256" key="8">
    <source>
        <dbReference type="ARBA" id="ARBA00022801"/>
    </source>
</evidence>
<comment type="similarity">
    <text evidence="2 15">Belongs to the peptidase M20A family. DapE subfamily.</text>
</comment>
<organism evidence="17 18">
    <name type="scientific">Phocoenobacter uteri</name>
    <dbReference type="NCBI Taxonomy" id="146806"/>
    <lineage>
        <taxon>Bacteria</taxon>
        <taxon>Pseudomonadati</taxon>
        <taxon>Pseudomonadota</taxon>
        <taxon>Gammaproteobacteria</taxon>
        <taxon>Pasteurellales</taxon>
        <taxon>Pasteurellaceae</taxon>
        <taxon>Phocoenobacter</taxon>
    </lineage>
</organism>
<dbReference type="GO" id="GO:0019877">
    <property type="term" value="P:diaminopimelate biosynthetic process"/>
    <property type="evidence" value="ECO:0007669"/>
    <property type="project" value="UniProtKB-UniRule"/>
</dbReference>
<evidence type="ECO:0000256" key="2">
    <source>
        <dbReference type="ARBA" id="ARBA00006746"/>
    </source>
</evidence>
<evidence type="ECO:0000256" key="13">
    <source>
        <dbReference type="ARBA" id="ARBA00031891"/>
    </source>
</evidence>
<feature type="binding site" evidence="15">
    <location>
        <position position="105"/>
    </location>
    <ligand>
        <name>Zn(2+)</name>
        <dbReference type="ChEBI" id="CHEBI:29105"/>
        <label>1</label>
    </ligand>
</feature>
<proteinExistence type="inferred from homology"/>
<evidence type="ECO:0000313" key="18">
    <source>
        <dbReference type="Proteomes" id="UP000255417"/>
    </source>
</evidence>
<dbReference type="PANTHER" id="PTHR43808:SF31">
    <property type="entry name" value="N-ACETYL-L-CITRULLINE DEACETYLASE"/>
    <property type="match status" value="1"/>
</dbReference>
<dbReference type="Pfam" id="PF07687">
    <property type="entry name" value="M20_dimer"/>
    <property type="match status" value="1"/>
</dbReference>
<evidence type="ECO:0000256" key="4">
    <source>
        <dbReference type="ARBA" id="ARBA00011921"/>
    </source>
</evidence>
<dbReference type="InterPro" id="IPR011650">
    <property type="entry name" value="Peptidase_M20_dimer"/>
</dbReference>
<dbReference type="GO" id="GO:0009014">
    <property type="term" value="F:succinyl-diaminopimelate desuccinylase activity"/>
    <property type="evidence" value="ECO:0007669"/>
    <property type="project" value="UniProtKB-UniRule"/>
</dbReference>
<keyword evidence="18" id="KW-1185">Reference proteome</keyword>
<dbReference type="GO" id="GO:0006526">
    <property type="term" value="P:L-arginine biosynthetic process"/>
    <property type="evidence" value="ECO:0007669"/>
    <property type="project" value="TreeGrafter"/>
</dbReference>
<dbReference type="HAMAP" id="MF_01690">
    <property type="entry name" value="DapE"/>
    <property type="match status" value="1"/>
</dbReference>
<evidence type="ECO:0000256" key="6">
    <source>
        <dbReference type="ARBA" id="ARBA00022605"/>
    </source>
</evidence>
<dbReference type="FunFam" id="3.30.70.360:FF:000011">
    <property type="entry name" value="Succinyl-diaminopimelate desuccinylase"/>
    <property type="match status" value="1"/>
</dbReference>
<evidence type="ECO:0000259" key="16">
    <source>
        <dbReference type="Pfam" id="PF07687"/>
    </source>
</evidence>
<reference evidence="17 18" key="1">
    <citation type="submission" date="2018-06" db="EMBL/GenBank/DDBJ databases">
        <authorList>
            <consortium name="Pathogen Informatics"/>
            <person name="Doyle S."/>
        </authorList>
    </citation>
    <scope>NUCLEOTIDE SEQUENCE [LARGE SCALE GENOMIC DNA]</scope>
    <source>
        <strain evidence="17 18">NCTC12872</strain>
    </source>
</reference>
<comment type="cofactor">
    <cofactor evidence="15">
        <name>Zn(2+)</name>
        <dbReference type="ChEBI" id="CHEBI:29105"/>
    </cofactor>
    <cofactor evidence="15">
        <name>Co(2+)</name>
        <dbReference type="ChEBI" id="CHEBI:48828"/>
    </cofactor>
    <text evidence="15">Binds 2 Zn(2+) or Co(2+) ions per subunit.</text>
</comment>
<feature type="binding site" evidence="15">
    <location>
        <position position="140"/>
    </location>
    <ligand>
        <name>Zn(2+)</name>
        <dbReference type="ChEBI" id="CHEBI:29105"/>
        <label>2</label>
    </ligand>
</feature>